<gene>
    <name evidence="5" type="ORF">ENQ20_13175</name>
</gene>
<dbReference type="InterPro" id="IPR008920">
    <property type="entry name" value="TF_FadR/GntR_C"/>
</dbReference>
<accession>A0A7C1FSU6</accession>
<dbReference type="Gene3D" id="1.10.10.10">
    <property type="entry name" value="Winged helix-like DNA-binding domain superfamily/Winged helix DNA-binding domain"/>
    <property type="match status" value="1"/>
</dbReference>
<dbReference type="EMBL" id="DSMG01000133">
    <property type="protein sequence ID" value="HDX32420.1"/>
    <property type="molecule type" value="Genomic_DNA"/>
</dbReference>
<reference evidence="5" key="1">
    <citation type="journal article" date="2020" name="mSystems">
        <title>Genome- and Community-Level Interaction Insights into Carbon Utilization and Element Cycling Functions of Hydrothermarchaeota in Hydrothermal Sediment.</title>
        <authorList>
            <person name="Zhou Z."/>
            <person name="Liu Y."/>
            <person name="Xu W."/>
            <person name="Pan J."/>
            <person name="Luo Z.H."/>
            <person name="Li M."/>
        </authorList>
    </citation>
    <scope>NUCLEOTIDE SEQUENCE [LARGE SCALE GENOMIC DNA]</scope>
    <source>
        <strain evidence="5">SpSt-289</strain>
    </source>
</reference>
<name>A0A7C1FSU6_9CHLR</name>
<keyword evidence="1" id="KW-0805">Transcription regulation</keyword>
<proteinExistence type="predicted"/>
<protein>
    <submittedName>
        <fullName evidence="5">FadR family transcriptional regulator</fullName>
    </submittedName>
</protein>
<dbReference type="InterPro" id="IPR036390">
    <property type="entry name" value="WH_DNA-bd_sf"/>
</dbReference>
<dbReference type="Gene3D" id="1.20.120.530">
    <property type="entry name" value="GntR ligand-binding domain-like"/>
    <property type="match status" value="1"/>
</dbReference>
<dbReference type="SUPFAM" id="SSF46785">
    <property type="entry name" value="Winged helix' DNA-binding domain"/>
    <property type="match status" value="1"/>
</dbReference>
<dbReference type="GO" id="GO:0003677">
    <property type="term" value="F:DNA binding"/>
    <property type="evidence" value="ECO:0007669"/>
    <property type="project" value="UniProtKB-KW"/>
</dbReference>
<comment type="caution">
    <text evidence="5">The sequence shown here is derived from an EMBL/GenBank/DDBJ whole genome shotgun (WGS) entry which is preliminary data.</text>
</comment>
<dbReference type="PANTHER" id="PTHR43537">
    <property type="entry name" value="TRANSCRIPTIONAL REGULATOR, GNTR FAMILY"/>
    <property type="match status" value="1"/>
</dbReference>
<evidence type="ECO:0000256" key="1">
    <source>
        <dbReference type="ARBA" id="ARBA00023015"/>
    </source>
</evidence>
<keyword evidence="3" id="KW-0804">Transcription</keyword>
<evidence type="ECO:0000259" key="4">
    <source>
        <dbReference type="SMART" id="SM00895"/>
    </source>
</evidence>
<dbReference type="SUPFAM" id="SSF48008">
    <property type="entry name" value="GntR ligand-binding domain-like"/>
    <property type="match status" value="1"/>
</dbReference>
<dbReference type="Pfam" id="PF07729">
    <property type="entry name" value="FCD"/>
    <property type="match status" value="1"/>
</dbReference>
<evidence type="ECO:0000313" key="5">
    <source>
        <dbReference type="EMBL" id="HDX32420.1"/>
    </source>
</evidence>
<dbReference type="PANTHER" id="PTHR43537:SF24">
    <property type="entry name" value="GLUCONATE OPERON TRANSCRIPTIONAL REPRESSOR"/>
    <property type="match status" value="1"/>
</dbReference>
<dbReference type="AlphaFoldDB" id="A0A7C1FSU6"/>
<keyword evidence="2" id="KW-0238">DNA-binding</keyword>
<evidence type="ECO:0000256" key="3">
    <source>
        <dbReference type="ARBA" id="ARBA00023163"/>
    </source>
</evidence>
<evidence type="ECO:0000256" key="2">
    <source>
        <dbReference type="ARBA" id="ARBA00023125"/>
    </source>
</evidence>
<feature type="domain" description="GntR C-terminal" evidence="4">
    <location>
        <begin position="91"/>
        <end position="215"/>
    </location>
</feature>
<sequence length="240" mass="27409">MVLSKIESEFLRYLLANGHRPGERLPALAEISAETGMSIGKLREQFEVARMLGLVEASPRRGIVRTEYSFLPAVRLSLLAALAINPAYFEAFSELRIHLETAYWEEAVALLREEDLAALRALVASAWQKLQEPRIQIPYPEHRELHLTIYRRLENPFVVGLLEAYWDAYEAVELNTYADYAYLQEVWRYHERIVEAICQGEVAKGKQLLVEHMRLLNARGVPMEMPLKTNGATVSPPTMS</sequence>
<dbReference type="SMART" id="SM00895">
    <property type="entry name" value="FCD"/>
    <property type="match status" value="1"/>
</dbReference>
<dbReference type="InterPro" id="IPR036388">
    <property type="entry name" value="WH-like_DNA-bd_sf"/>
</dbReference>
<organism evidence="5">
    <name type="scientific">Caldilinea aerophila</name>
    <dbReference type="NCBI Taxonomy" id="133453"/>
    <lineage>
        <taxon>Bacteria</taxon>
        <taxon>Bacillati</taxon>
        <taxon>Chloroflexota</taxon>
        <taxon>Caldilineae</taxon>
        <taxon>Caldilineales</taxon>
        <taxon>Caldilineaceae</taxon>
        <taxon>Caldilinea</taxon>
    </lineage>
</organism>
<dbReference type="InterPro" id="IPR011711">
    <property type="entry name" value="GntR_C"/>
</dbReference>